<feature type="transmembrane region" description="Helical" evidence="1">
    <location>
        <begin position="27"/>
        <end position="54"/>
    </location>
</feature>
<evidence type="ECO:0000256" key="1">
    <source>
        <dbReference type="SAM" id="Phobius"/>
    </source>
</evidence>
<name>A0A0M2KDV9_9GAMM</name>
<reference evidence="2 3" key="1">
    <citation type="submission" date="2015-01" db="EMBL/GenBank/DDBJ databases">
        <title>Erwinia tracheiphila.</title>
        <authorList>
            <person name="Shapiro L.R."/>
        </authorList>
    </citation>
    <scope>NUCLEOTIDE SEQUENCE [LARGE SCALE GENOMIC DNA]</scope>
    <source>
        <strain evidence="2 3">BuffGH</strain>
    </source>
</reference>
<gene>
    <name evidence="2" type="ORF">SY86_22650</name>
</gene>
<dbReference type="STRING" id="65700.SY86_22650"/>
<sequence>MMVLSCVTTIALIGALFYHRINLLFSNLIVLLWSAAMASLWTPWLLIPLVIILLPLRRVIFSKPALRTFKKVMPPMSRTEKEAIDAGTTWWEGDLFCGRPDWQKLHRHPQLHLTAEEQAFLDGPVNEACRMANNFKITHEMTDLPPGLWVHLKAHVFSP</sequence>
<keyword evidence="3" id="KW-1185">Reference proteome</keyword>
<evidence type="ECO:0000313" key="3">
    <source>
        <dbReference type="Proteomes" id="UP000033924"/>
    </source>
</evidence>
<keyword evidence="1" id="KW-0812">Transmembrane</keyword>
<dbReference type="EMBL" id="JXNU01000003">
    <property type="protein sequence ID" value="KKF37560.1"/>
    <property type="molecule type" value="Genomic_DNA"/>
</dbReference>
<keyword evidence="1" id="KW-0472">Membrane</keyword>
<keyword evidence="1" id="KW-1133">Transmembrane helix</keyword>
<protein>
    <submittedName>
        <fullName evidence="2">Acyl-CoA dehydrogenase</fullName>
    </submittedName>
</protein>
<organism evidence="2 3">
    <name type="scientific">Erwinia tracheiphila</name>
    <dbReference type="NCBI Taxonomy" id="65700"/>
    <lineage>
        <taxon>Bacteria</taxon>
        <taxon>Pseudomonadati</taxon>
        <taxon>Pseudomonadota</taxon>
        <taxon>Gammaproteobacteria</taxon>
        <taxon>Enterobacterales</taxon>
        <taxon>Erwiniaceae</taxon>
        <taxon>Erwinia</taxon>
    </lineage>
</organism>
<dbReference type="PATRIC" id="fig|65700.7.peg.5636"/>
<dbReference type="Proteomes" id="UP000033924">
    <property type="component" value="Unassembled WGS sequence"/>
</dbReference>
<evidence type="ECO:0000313" key="2">
    <source>
        <dbReference type="EMBL" id="KKF37560.1"/>
    </source>
</evidence>
<proteinExistence type="predicted"/>
<dbReference type="AlphaFoldDB" id="A0A0M2KDV9"/>
<comment type="caution">
    <text evidence="2">The sequence shown here is derived from an EMBL/GenBank/DDBJ whole genome shotgun (WGS) entry which is preliminary data.</text>
</comment>
<accession>A0A0M2KDV9</accession>